<dbReference type="OrthoDB" id="2491499at2"/>
<reference evidence="3 4" key="1">
    <citation type="submission" date="2019-05" db="EMBL/GenBank/DDBJ databases">
        <title>We sequenced the genome of Paenibacillus hemerocallicola KCTC 33185 for further insight into its adaptation and study the phylogeny of Paenibacillus.</title>
        <authorList>
            <person name="Narsing Rao M.P."/>
        </authorList>
    </citation>
    <scope>NUCLEOTIDE SEQUENCE [LARGE SCALE GENOMIC DNA]</scope>
    <source>
        <strain evidence="3 4">KCTC 33185</strain>
    </source>
</reference>
<accession>A0A5C4T441</accession>
<dbReference type="GO" id="GO:0030313">
    <property type="term" value="C:cell envelope"/>
    <property type="evidence" value="ECO:0007669"/>
    <property type="project" value="UniProtKB-SubCell"/>
</dbReference>
<evidence type="ECO:0000313" key="4">
    <source>
        <dbReference type="Proteomes" id="UP000307943"/>
    </source>
</evidence>
<name>A0A5C4T441_9BACL</name>
<proteinExistence type="predicted"/>
<comment type="subcellular location">
    <subcellularLocation>
        <location evidence="1">Cell envelope</location>
    </subcellularLocation>
</comment>
<evidence type="ECO:0000256" key="1">
    <source>
        <dbReference type="ARBA" id="ARBA00004196"/>
    </source>
</evidence>
<evidence type="ECO:0000313" key="3">
    <source>
        <dbReference type="EMBL" id="TNJ63852.1"/>
    </source>
</evidence>
<comment type="caution">
    <text evidence="3">The sequence shown here is derived from an EMBL/GenBank/DDBJ whole genome shotgun (WGS) entry which is preliminary data.</text>
</comment>
<organism evidence="3 4">
    <name type="scientific">Paenibacillus hemerocallicola</name>
    <dbReference type="NCBI Taxonomy" id="1172614"/>
    <lineage>
        <taxon>Bacteria</taxon>
        <taxon>Bacillati</taxon>
        <taxon>Bacillota</taxon>
        <taxon>Bacilli</taxon>
        <taxon>Bacillales</taxon>
        <taxon>Paenibacillaceae</taxon>
        <taxon>Paenibacillus</taxon>
    </lineage>
</organism>
<dbReference type="Pfam" id="PF07940">
    <property type="entry name" value="Hepar_II_III_C"/>
    <property type="match status" value="1"/>
</dbReference>
<sequence>MNLKTRATYYTTDKVNAARQNVLKYDWAKSLREAAEKAANRYLSKGLDFLWESVPAQTLPRSYGVNQVLGSPITGREIDRYGNYPYKADPLDRTWKIVDPSSGYTFPTNDFGTYYRSGLDQNGIFRTDLADRSLLVNTEYPEKGPTWGVDDGFGWVDDKGDIYTFIAYYNHWFLWYGKSGLIEGALTAFRDAYLYTGNLKYARAGTAMLDRVADLYPDMDISAYDRSVFLNSDGRKNTGKIIGSIWETSLVKTFISSFDAFFPAMDDPDIVQYLEEKSRKYGLANPKSGGAYIRGNIEKGIIRQIYPAVQAAQICGNDGMHQSALVMAAVVYDTLPDTKEWLDFVFQTGGLARNPFRVTGGNVLNSLVSDVDRDGSGNEASPGYNGIWLSHHQLSADILDGYDLYPGSDLYKNAKFRKMFSAFYPLLLSETFTLNAGDTAATGNPYIQVSLSDMVKAFNKFGDPIFAQLAYFLNHNRTENLHLDVFSYDPERIADRIGGVIAEYGPLDMKSNNMTGYGFAALRDGVTSQHTLRDFWMYYGRNTGHGHRDTLNLGVHAFGFDLSPDLGYPEFADIFDMHRAHWVINTISHNTVVVDKGKQEAQWVAEPRHFDDTRHVKLIDVEAPKVYSQTELYKRTTAMIRVDEANSYAVDLFRVKGGNDHHFSFHGAEGTVETEGLRLVKQPTGTYAGPDVVYGQRVDGSEGPAYNGSGFHYLINVSRDKCAGDPFSMDWNVKDTWNVYGNGAGSDTEAHLRITMLGEVSEVALADGVPPQNKPGNPKLLRYMIAHREGTNLDSLFTSVIEPYKGKRFIVSIEEVAVKAGEALIAGNEARAVKVTLADGRIDYIVNSLETEIEYKVDDKLMFKGFFGVYSEKDGQPVFTYLHDGSILGPIDATAAPAVGSLEGSIESFTEALSLNNELIVVLEPHGIDPSELAGKTAFVENDGIRNAAYPIIGATLIGANRFRLDVGDVTFIRSFADPSDLGKGYVYDIAAGARFRIPLTHCKG</sequence>
<protein>
    <recommendedName>
        <fullName evidence="2">Heparinase II/III-like C-terminal domain-containing protein</fullName>
    </recommendedName>
</protein>
<dbReference type="EMBL" id="VDCQ01000037">
    <property type="protein sequence ID" value="TNJ63852.1"/>
    <property type="molecule type" value="Genomic_DNA"/>
</dbReference>
<dbReference type="Proteomes" id="UP000307943">
    <property type="component" value="Unassembled WGS sequence"/>
</dbReference>
<evidence type="ECO:0000259" key="2">
    <source>
        <dbReference type="Pfam" id="PF07940"/>
    </source>
</evidence>
<feature type="domain" description="Heparinase II/III-like C-terminal" evidence="2">
    <location>
        <begin position="540"/>
        <end position="667"/>
    </location>
</feature>
<dbReference type="SUPFAM" id="SSF48230">
    <property type="entry name" value="Chondroitin AC/alginate lyase"/>
    <property type="match status" value="1"/>
</dbReference>
<dbReference type="InterPro" id="IPR012480">
    <property type="entry name" value="Hepar_II_III_C"/>
</dbReference>
<keyword evidence="4" id="KW-1185">Reference proteome</keyword>
<dbReference type="AlphaFoldDB" id="A0A5C4T441"/>
<dbReference type="RefSeq" id="WP_139604709.1">
    <property type="nucleotide sequence ID" value="NZ_VDCQ01000037.1"/>
</dbReference>
<dbReference type="Gene3D" id="2.70.98.70">
    <property type="match status" value="1"/>
</dbReference>
<dbReference type="InterPro" id="IPR008929">
    <property type="entry name" value="Chondroitin_lyas"/>
</dbReference>
<dbReference type="GO" id="GO:0016829">
    <property type="term" value="F:lyase activity"/>
    <property type="evidence" value="ECO:0007669"/>
    <property type="project" value="InterPro"/>
</dbReference>
<dbReference type="Gene3D" id="1.50.10.100">
    <property type="entry name" value="Chondroitin AC/alginate lyase"/>
    <property type="match status" value="1"/>
</dbReference>
<gene>
    <name evidence="3" type="ORF">FE784_23550</name>
</gene>